<evidence type="ECO:0000313" key="2">
    <source>
        <dbReference type="EMBL" id="MFD0780366.1"/>
    </source>
</evidence>
<comment type="caution">
    <text evidence="2">The sequence shown here is derived from an EMBL/GenBank/DDBJ whole genome shotgun (WGS) entry which is preliminary data.</text>
</comment>
<reference evidence="3" key="1">
    <citation type="journal article" date="2019" name="Int. J. Syst. Evol. Microbiol.">
        <title>The Global Catalogue of Microorganisms (GCM) 10K type strain sequencing project: providing services to taxonomists for standard genome sequencing and annotation.</title>
        <authorList>
            <consortium name="The Broad Institute Genomics Platform"/>
            <consortium name="The Broad Institute Genome Sequencing Center for Infectious Disease"/>
            <person name="Wu L."/>
            <person name="Ma J."/>
        </authorList>
    </citation>
    <scope>NUCLEOTIDE SEQUENCE [LARGE SCALE GENOMIC DNA]</scope>
    <source>
        <strain evidence="3">CCUG 50754</strain>
    </source>
</reference>
<dbReference type="InterPro" id="IPR036196">
    <property type="entry name" value="Ptyr_pPase_sf"/>
</dbReference>
<keyword evidence="3" id="KW-1185">Reference proteome</keyword>
<evidence type="ECO:0000313" key="3">
    <source>
        <dbReference type="Proteomes" id="UP001597042"/>
    </source>
</evidence>
<dbReference type="SUPFAM" id="SSF52788">
    <property type="entry name" value="Phosphotyrosine protein phosphatases I"/>
    <property type="match status" value="1"/>
</dbReference>
<organism evidence="2 3">
    <name type="scientific">Microbacterium koreense</name>
    <dbReference type="NCBI Taxonomy" id="323761"/>
    <lineage>
        <taxon>Bacteria</taxon>
        <taxon>Bacillati</taxon>
        <taxon>Actinomycetota</taxon>
        <taxon>Actinomycetes</taxon>
        <taxon>Micrococcales</taxon>
        <taxon>Microbacteriaceae</taxon>
        <taxon>Microbacterium</taxon>
    </lineage>
</organism>
<proteinExistence type="predicted"/>
<dbReference type="EMBL" id="JBHTIM010000001">
    <property type="protein sequence ID" value="MFD0780366.1"/>
    <property type="molecule type" value="Genomic_DNA"/>
</dbReference>
<dbReference type="RefSeq" id="WP_378750804.1">
    <property type="nucleotide sequence ID" value="NZ_JBHSSV010000003.1"/>
</dbReference>
<feature type="domain" description="Phosphotyrosine protein phosphatase I" evidence="1">
    <location>
        <begin position="16"/>
        <end position="119"/>
    </location>
</feature>
<dbReference type="Proteomes" id="UP001597042">
    <property type="component" value="Unassembled WGS sequence"/>
</dbReference>
<name>A0ABW2ZP19_9MICO</name>
<gene>
    <name evidence="2" type="ORF">ACFQZV_03500</name>
</gene>
<dbReference type="Gene3D" id="3.40.50.2300">
    <property type="match status" value="1"/>
</dbReference>
<sequence>MGNVAGTAGRVPPQRVLFVCRANVCRSPLMAAAFAQAVGDDGVPWRIESRGTDVVRSTVVCEIAADLAGDPATAGAKSRALNSRHIDNADLVVVSSLRERAMVTQLVPSARGRVFTLREALHLAKESGTDGRGQRQSGHSSVRAFAEHLDARRGLVPIPEPRSYRFLRLRTEHPYDVPDVHGASQRRHRRVLEETREAAHALGNEAAAFVAGAATQ</sequence>
<accession>A0ABW2ZP19</accession>
<dbReference type="Pfam" id="PF01451">
    <property type="entry name" value="LMWPc"/>
    <property type="match status" value="1"/>
</dbReference>
<protein>
    <recommendedName>
        <fullName evidence="1">Phosphotyrosine protein phosphatase I domain-containing protein</fullName>
    </recommendedName>
</protein>
<dbReference type="InterPro" id="IPR023485">
    <property type="entry name" value="Ptyr_pPase"/>
</dbReference>
<evidence type="ECO:0000259" key="1">
    <source>
        <dbReference type="Pfam" id="PF01451"/>
    </source>
</evidence>